<comment type="cofactor">
    <cofactor evidence="3">
        <name>Zn(2+)</name>
        <dbReference type="ChEBI" id="CHEBI:29105"/>
    </cofactor>
    <text evidence="3">Binds 1 zinc ion.</text>
</comment>
<dbReference type="HAMAP" id="MF_00649">
    <property type="entry name" value="DNA_gyrase_inhibitor_YacG"/>
    <property type="match status" value="1"/>
</dbReference>
<feature type="region of interest" description="Disordered" evidence="4">
    <location>
        <begin position="42"/>
        <end position="64"/>
    </location>
</feature>
<evidence type="ECO:0000256" key="4">
    <source>
        <dbReference type="SAM" id="MobiDB-lite"/>
    </source>
</evidence>
<gene>
    <name evidence="3" type="primary">yacG</name>
    <name evidence="5" type="ORF">SAMN05216326_1129</name>
</gene>
<comment type="similarity">
    <text evidence="3">Belongs to the DNA gyrase inhibitor YacG family.</text>
</comment>
<dbReference type="GO" id="GO:0006355">
    <property type="term" value="P:regulation of DNA-templated transcription"/>
    <property type="evidence" value="ECO:0007669"/>
    <property type="project" value="InterPro"/>
</dbReference>
<dbReference type="OrthoDB" id="9809663at2"/>
<dbReference type="InterPro" id="IPR005584">
    <property type="entry name" value="DNA_gyrase_inhibitor_YacG"/>
</dbReference>
<feature type="binding site" evidence="3">
    <location>
        <position position="11"/>
    </location>
    <ligand>
        <name>Zn(2+)</name>
        <dbReference type="ChEBI" id="CHEBI:29105"/>
    </ligand>
</feature>
<feature type="binding site" evidence="3">
    <location>
        <position position="27"/>
    </location>
    <ligand>
        <name>Zn(2+)</name>
        <dbReference type="ChEBI" id="CHEBI:29105"/>
    </ligand>
</feature>
<comment type="function">
    <text evidence="3">Inhibits all the catalytic activities of DNA gyrase by preventing its interaction with DNA. Acts by binding directly to the C-terminal domain of GyrB, which probably disrupts DNA binding by the gyrase.</text>
</comment>
<comment type="subunit">
    <text evidence="3">Interacts with GyrB.</text>
</comment>
<feature type="binding site" evidence="3">
    <location>
        <position position="8"/>
    </location>
    <ligand>
        <name>Zn(2+)</name>
        <dbReference type="ChEBI" id="CHEBI:29105"/>
    </ligand>
</feature>
<sequence>MKQRTVNCPQCGKAVIWSQANRFRPFCSERCKTMDLAQWAQESYRIPEPEQSVTESDEPGPNKN</sequence>
<evidence type="ECO:0000313" key="6">
    <source>
        <dbReference type="Proteomes" id="UP000199345"/>
    </source>
</evidence>
<feature type="binding site" evidence="3">
    <location>
        <position position="31"/>
    </location>
    <ligand>
        <name>Zn(2+)</name>
        <dbReference type="ChEBI" id="CHEBI:29105"/>
    </ligand>
</feature>
<keyword evidence="1 3" id="KW-0479">Metal-binding</keyword>
<dbReference type="AlphaFoldDB" id="A0A1I0BTT6"/>
<protein>
    <recommendedName>
        <fullName evidence="3">DNA gyrase inhibitor YacG</fullName>
    </recommendedName>
</protein>
<name>A0A1I0BTT6_9PROT</name>
<evidence type="ECO:0000313" key="5">
    <source>
        <dbReference type="EMBL" id="SET10457.1"/>
    </source>
</evidence>
<accession>A0A1I0BTT6</accession>
<evidence type="ECO:0000256" key="2">
    <source>
        <dbReference type="ARBA" id="ARBA00022833"/>
    </source>
</evidence>
<dbReference type="PANTHER" id="PTHR36150">
    <property type="entry name" value="DNA GYRASE INHIBITOR YACG"/>
    <property type="match status" value="1"/>
</dbReference>
<dbReference type="Gene3D" id="3.30.50.10">
    <property type="entry name" value="Erythroid Transcription Factor GATA-1, subunit A"/>
    <property type="match status" value="1"/>
</dbReference>
<dbReference type="EMBL" id="FOIA01000012">
    <property type="protein sequence ID" value="SET10457.1"/>
    <property type="molecule type" value="Genomic_DNA"/>
</dbReference>
<evidence type="ECO:0000256" key="3">
    <source>
        <dbReference type="HAMAP-Rule" id="MF_00649"/>
    </source>
</evidence>
<dbReference type="InterPro" id="IPR013088">
    <property type="entry name" value="Znf_NHR/GATA"/>
</dbReference>
<reference evidence="6" key="1">
    <citation type="submission" date="2016-10" db="EMBL/GenBank/DDBJ databases">
        <authorList>
            <person name="Varghese N."/>
            <person name="Submissions S."/>
        </authorList>
    </citation>
    <scope>NUCLEOTIDE SEQUENCE [LARGE SCALE GENOMIC DNA]</scope>
    <source>
        <strain evidence="6">Nm71</strain>
    </source>
</reference>
<proteinExistence type="inferred from homology"/>
<dbReference type="Pfam" id="PF03884">
    <property type="entry name" value="YacG"/>
    <property type="match status" value="1"/>
</dbReference>
<evidence type="ECO:0000256" key="1">
    <source>
        <dbReference type="ARBA" id="ARBA00022723"/>
    </source>
</evidence>
<dbReference type="Proteomes" id="UP000199345">
    <property type="component" value="Unassembled WGS sequence"/>
</dbReference>
<dbReference type="RefSeq" id="WP_090658008.1">
    <property type="nucleotide sequence ID" value="NZ_FOIA01000012.1"/>
</dbReference>
<dbReference type="GO" id="GO:0008657">
    <property type="term" value="F:DNA topoisomerase type II (double strand cut, ATP-hydrolyzing) inhibitor activity"/>
    <property type="evidence" value="ECO:0007669"/>
    <property type="project" value="UniProtKB-UniRule"/>
</dbReference>
<dbReference type="SUPFAM" id="SSF57716">
    <property type="entry name" value="Glucocorticoid receptor-like (DNA-binding domain)"/>
    <property type="match status" value="1"/>
</dbReference>
<organism evidence="5 6">
    <name type="scientific">Nitrosomonas marina</name>
    <dbReference type="NCBI Taxonomy" id="917"/>
    <lineage>
        <taxon>Bacteria</taxon>
        <taxon>Pseudomonadati</taxon>
        <taxon>Pseudomonadota</taxon>
        <taxon>Betaproteobacteria</taxon>
        <taxon>Nitrosomonadales</taxon>
        <taxon>Nitrosomonadaceae</taxon>
        <taxon>Nitrosomonas</taxon>
    </lineage>
</organism>
<keyword evidence="6" id="KW-1185">Reference proteome</keyword>
<dbReference type="PANTHER" id="PTHR36150:SF1">
    <property type="entry name" value="DNA GYRASE INHIBITOR YACG"/>
    <property type="match status" value="1"/>
</dbReference>
<keyword evidence="2 3" id="KW-0862">Zinc</keyword>
<dbReference type="GO" id="GO:0008270">
    <property type="term" value="F:zinc ion binding"/>
    <property type="evidence" value="ECO:0007669"/>
    <property type="project" value="UniProtKB-UniRule"/>
</dbReference>